<feature type="transmembrane region" description="Helical" evidence="1">
    <location>
        <begin position="60"/>
        <end position="78"/>
    </location>
</feature>
<dbReference type="Proteomes" id="UP000320762">
    <property type="component" value="Unassembled WGS sequence"/>
</dbReference>
<reference evidence="2 3" key="1">
    <citation type="journal article" date="2019" name="New Phytol.">
        <title>Comparative genomics reveals unique wood-decay strategies and fruiting body development in the Schizophyllaceae.</title>
        <authorList>
            <person name="Almasi E."/>
            <person name="Sahu N."/>
            <person name="Krizsan K."/>
            <person name="Balint B."/>
            <person name="Kovacs G.M."/>
            <person name="Kiss B."/>
            <person name="Cseklye J."/>
            <person name="Drula E."/>
            <person name="Henrissat B."/>
            <person name="Nagy I."/>
            <person name="Chovatia M."/>
            <person name="Adam C."/>
            <person name="LaButti K."/>
            <person name="Lipzen A."/>
            <person name="Riley R."/>
            <person name="Grigoriev I.V."/>
            <person name="Nagy L.G."/>
        </authorList>
    </citation>
    <scope>NUCLEOTIDE SEQUENCE [LARGE SCALE GENOMIC DNA]</scope>
    <source>
        <strain evidence="2 3">NL-1724</strain>
    </source>
</reference>
<evidence type="ECO:0000256" key="1">
    <source>
        <dbReference type="SAM" id="Phobius"/>
    </source>
</evidence>
<comment type="caution">
    <text evidence="2">The sequence shown here is derived from an EMBL/GenBank/DDBJ whole genome shotgun (WGS) entry which is preliminary data.</text>
</comment>
<keyword evidence="1" id="KW-0812">Transmembrane</keyword>
<organism evidence="2 3">
    <name type="scientific">Schizophyllum amplum</name>
    <dbReference type="NCBI Taxonomy" id="97359"/>
    <lineage>
        <taxon>Eukaryota</taxon>
        <taxon>Fungi</taxon>
        <taxon>Dikarya</taxon>
        <taxon>Basidiomycota</taxon>
        <taxon>Agaricomycotina</taxon>
        <taxon>Agaricomycetes</taxon>
        <taxon>Agaricomycetidae</taxon>
        <taxon>Agaricales</taxon>
        <taxon>Schizophyllaceae</taxon>
        <taxon>Schizophyllum</taxon>
    </lineage>
</organism>
<sequence>MRLTFCLNCDEAKSKYNRKSACSSFFLEAMAAGLVCMYTSSVTHVVQPRIEPMTMAQFMYHRIHLSSLSIMIISTFQVT</sequence>
<proteinExistence type="predicted"/>
<keyword evidence="3" id="KW-1185">Reference proteome</keyword>
<dbReference type="EMBL" id="VDMD01000008">
    <property type="protein sequence ID" value="TRM63864.1"/>
    <property type="molecule type" value="Genomic_DNA"/>
</dbReference>
<evidence type="ECO:0000313" key="3">
    <source>
        <dbReference type="Proteomes" id="UP000320762"/>
    </source>
</evidence>
<gene>
    <name evidence="2" type="ORF">BD626DRAFT_492962</name>
</gene>
<feature type="transmembrane region" description="Helical" evidence="1">
    <location>
        <begin position="21"/>
        <end position="40"/>
    </location>
</feature>
<keyword evidence="1" id="KW-1133">Transmembrane helix</keyword>
<keyword evidence="1" id="KW-0472">Membrane</keyword>
<name>A0A550CGG2_9AGAR</name>
<evidence type="ECO:0000313" key="2">
    <source>
        <dbReference type="EMBL" id="TRM63864.1"/>
    </source>
</evidence>
<accession>A0A550CGG2</accession>
<dbReference type="AlphaFoldDB" id="A0A550CGG2"/>
<protein>
    <submittedName>
        <fullName evidence="2">Uncharacterized protein</fullName>
    </submittedName>
</protein>